<sequence>MASMVAMRFTSISTVLHILTMTIDRYICIVYALRYLSWVTKRRGFHVIAFIWLVSLFMALIQLVWTDVSGDATDERSPEERKDLHHLRHRLFRGLRWNPSGVHGLHVWPHLVRSSQAKQEHPATKHSRVAGNATKHQARVEGRYHLPGHAVCVYCVLGAVLSPEARTDSGQYVFPD</sequence>
<dbReference type="AlphaFoldDB" id="A0A9X0CFK2"/>
<accession>A0A9X0CFK2</accession>
<dbReference type="OrthoDB" id="10042731at2759"/>
<keyword evidence="5" id="KW-0297">G-protein coupled receptor</keyword>
<dbReference type="Gene3D" id="1.20.1070.10">
    <property type="entry name" value="Rhodopsin 7-helix transmembrane proteins"/>
    <property type="match status" value="1"/>
</dbReference>
<keyword evidence="6 10" id="KW-0472">Membrane</keyword>
<gene>
    <name evidence="12" type="ORF">OS493_013337</name>
</gene>
<name>A0A9X0CFK2_9CNID</name>
<dbReference type="Proteomes" id="UP001163046">
    <property type="component" value="Unassembled WGS sequence"/>
</dbReference>
<keyword evidence="9" id="KW-0807">Transducer</keyword>
<dbReference type="Pfam" id="PF00001">
    <property type="entry name" value="7tm_1"/>
    <property type="match status" value="1"/>
</dbReference>
<evidence type="ECO:0000313" key="12">
    <source>
        <dbReference type="EMBL" id="KAJ7335973.1"/>
    </source>
</evidence>
<feature type="domain" description="G-protein coupled receptors family 1 profile" evidence="11">
    <location>
        <begin position="1"/>
        <end position="64"/>
    </location>
</feature>
<keyword evidence="3 10" id="KW-0812">Transmembrane</keyword>
<protein>
    <recommendedName>
        <fullName evidence="11">G-protein coupled receptors family 1 profile domain-containing protein</fullName>
    </recommendedName>
</protein>
<comment type="subcellular location">
    <subcellularLocation>
        <location evidence="1">Cell membrane</location>
        <topology evidence="1">Multi-pass membrane protein</topology>
    </subcellularLocation>
</comment>
<dbReference type="EMBL" id="MU827783">
    <property type="protein sequence ID" value="KAJ7335973.1"/>
    <property type="molecule type" value="Genomic_DNA"/>
</dbReference>
<evidence type="ECO:0000256" key="9">
    <source>
        <dbReference type="ARBA" id="ARBA00023224"/>
    </source>
</evidence>
<dbReference type="GO" id="GO:0004930">
    <property type="term" value="F:G protein-coupled receptor activity"/>
    <property type="evidence" value="ECO:0007669"/>
    <property type="project" value="UniProtKB-KW"/>
</dbReference>
<dbReference type="SUPFAM" id="SSF81321">
    <property type="entry name" value="Family A G protein-coupled receptor-like"/>
    <property type="match status" value="1"/>
</dbReference>
<evidence type="ECO:0000256" key="4">
    <source>
        <dbReference type="ARBA" id="ARBA00022989"/>
    </source>
</evidence>
<evidence type="ECO:0000256" key="8">
    <source>
        <dbReference type="ARBA" id="ARBA00023180"/>
    </source>
</evidence>
<evidence type="ECO:0000259" key="11">
    <source>
        <dbReference type="PROSITE" id="PS50262"/>
    </source>
</evidence>
<dbReference type="PANTHER" id="PTHR24246">
    <property type="entry name" value="OLFACTORY RECEPTOR AND ADENOSINE RECEPTOR"/>
    <property type="match status" value="1"/>
</dbReference>
<dbReference type="CDD" id="cd00637">
    <property type="entry name" value="7tm_classA_rhodopsin-like"/>
    <property type="match status" value="1"/>
</dbReference>
<feature type="transmembrane region" description="Helical" evidence="10">
    <location>
        <begin position="45"/>
        <end position="65"/>
    </location>
</feature>
<keyword evidence="8" id="KW-0325">Glycoprotein</keyword>
<keyword evidence="13" id="KW-1185">Reference proteome</keyword>
<evidence type="ECO:0000256" key="3">
    <source>
        <dbReference type="ARBA" id="ARBA00022692"/>
    </source>
</evidence>
<dbReference type="PROSITE" id="PS00237">
    <property type="entry name" value="G_PROTEIN_RECEP_F1_1"/>
    <property type="match status" value="1"/>
</dbReference>
<evidence type="ECO:0000313" key="13">
    <source>
        <dbReference type="Proteomes" id="UP001163046"/>
    </source>
</evidence>
<comment type="caution">
    <text evidence="12">The sequence shown here is derived from an EMBL/GenBank/DDBJ whole genome shotgun (WGS) entry which is preliminary data.</text>
</comment>
<evidence type="ECO:0000256" key="10">
    <source>
        <dbReference type="SAM" id="Phobius"/>
    </source>
</evidence>
<dbReference type="PROSITE" id="PS50262">
    <property type="entry name" value="G_PROTEIN_RECEP_F1_2"/>
    <property type="match status" value="1"/>
</dbReference>
<dbReference type="InterPro" id="IPR000276">
    <property type="entry name" value="GPCR_Rhodpsn"/>
</dbReference>
<dbReference type="GO" id="GO:0005886">
    <property type="term" value="C:plasma membrane"/>
    <property type="evidence" value="ECO:0007669"/>
    <property type="project" value="UniProtKB-SubCell"/>
</dbReference>
<keyword evidence="4 10" id="KW-1133">Transmembrane helix</keyword>
<keyword evidence="7" id="KW-0675">Receptor</keyword>
<keyword evidence="2" id="KW-1003">Cell membrane</keyword>
<feature type="transmembrane region" description="Helical" evidence="10">
    <location>
        <begin position="12"/>
        <end position="33"/>
    </location>
</feature>
<evidence type="ECO:0000256" key="7">
    <source>
        <dbReference type="ARBA" id="ARBA00023170"/>
    </source>
</evidence>
<dbReference type="PANTHER" id="PTHR24246:SF27">
    <property type="entry name" value="ADENOSINE RECEPTOR, ISOFORM A"/>
    <property type="match status" value="1"/>
</dbReference>
<evidence type="ECO:0000256" key="5">
    <source>
        <dbReference type="ARBA" id="ARBA00023040"/>
    </source>
</evidence>
<proteinExistence type="predicted"/>
<organism evidence="12 13">
    <name type="scientific">Desmophyllum pertusum</name>
    <dbReference type="NCBI Taxonomy" id="174260"/>
    <lineage>
        <taxon>Eukaryota</taxon>
        <taxon>Metazoa</taxon>
        <taxon>Cnidaria</taxon>
        <taxon>Anthozoa</taxon>
        <taxon>Hexacorallia</taxon>
        <taxon>Scleractinia</taxon>
        <taxon>Caryophylliina</taxon>
        <taxon>Caryophylliidae</taxon>
        <taxon>Desmophyllum</taxon>
    </lineage>
</organism>
<evidence type="ECO:0000256" key="2">
    <source>
        <dbReference type="ARBA" id="ARBA00022475"/>
    </source>
</evidence>
<evidence type="ECO:0000256" key="6">
    <source>
        <dbReference type="ARBA" id="ARBA00023136"/>
    </source>
</evidence>
<reference evidence="12" key="1">
    <citation type="submission" date="2023-01" db="EMBL/GenBank/DDBJ databases">
        <title>Genome assembly of the deep-sea coral Lophelia pertusa.</title>
        <authorList>
            <person name="Herrera S."/>
            <person name="Cordes E."/>
        </authorList>
    </citation>
    <scope>NUCLEOTIDE SEQUENCE</scope>
    <source>
        <strain evidence="12">USNM1676648</strain>
        <tissue evidence="12">Polyp</tissue>
    </source>
</reference>
<dbReference type="InterPro" id="IPR017452">
    <property type="entry name" value="GPCR_Rhodpsn_7TM"/>
</dbReference>
<evidence type="ECO:0000256" key="1">
    <source>
        <dbReference type="ARBA" id="ARBA00004651"/>
    </source>
</evidence>